<organism evidence="8 9">
    <name type="scientific">Phytoactinopolyspora halophila</name>
    <dbReference type="NCBI Taxonomy" id="1981511"/>
    <lineage>
        <taxon>Bacteria</taxon>
        <taxon>Bacillati</taxon>
        <taxon>Actinomycetota</taxon>
        <taxon>Actinomycetes</taxon>
        <taxon>Jiangellales</taxon>
        <taxon>Jiangellaceae</taxon>
        <taxon>Phytoactinopolyspora</taxon>
    </lineage>
</organism>
<keyword evidence="6" id="KW-1003">Cell membrane</keyword>
<proteinExistence type="inferred from homology"/>
<feature type="transmembrane region" description="Helical" evidence="6">
    <location>
        <begin position="112"/>
        <end position="137"/>
    </location>
</feature>
<gene>
    <name evidence="8" type="ORF">DPM12_07120</name>
</gene>
<dbReference type="InterPro" id="IPR051784">
    <property type="entry name" value="Nod_factor_ABC_transporter"/>
</dbReference>
<feature type="transmembrane region" description="Helical" evidence="6">
    <location>
        <begin position="26"/>
        <end position="52"/>
    </location>
</feature>
<dbReference type="Proteomes" id="UP000250462">
    <property type="component" value="Unassembled WGS sequence"/>
</dbReference>
<comment type="similarity">
    <text evidence="6">Belongs to the ABC-2 integral membrane protein family.</text>
</comment>
<keyword evidence="9" id="KW-1185">Reference proteome</keyword>
<dbReference type="EMBL" id="QMIG01000004">
    <property type="protein sequence ID" value="RAW16515.1"/>
    <property type="molecule type" value="Genomic_DNA"/>
</dbReference>
<sequence length="260" mass="28250">MVPFPAGASMARALVERNIRAYRSRWITLVSGLFEPVFYLFSLGVGLGALIGQVDAGGGRMIEYAAYVAPALMAAAAMNGAIFDATFNVFFKLKYTKLYESVLATPLGPRDVAVGEIAWALLRGSLYSTTFLLVVAVSGMARSWWAVLAIPTATLIGFAFASAGMALTTFMRSWQDFEYVNISILPMFLFSATFFPLSTYPEALQWVVQATPLYHGASLVRSLMLGDVGVGLVVHVLYLVMMGLVGITFAARRVERLLLT</sequence>
<dbReference type="Pfam" id="PF01061">
    <property type="entry name" value="ABC2_membrane"/>
    <property type="match status" value="1"/>
</dbReference>
<reference evidence="8 9" key="1">
    <citation type="submission" date="2018-06" db="EMBL/GenBank/DDBJ databases">
        <title>Phytoactinopolyspora halophila sp. nov., a novel halophilic actinomycete isolated from a saline soil in China.</title>
        <authorList>
            <person name="Tang S.-K."/>
        </authorList>
    </citation>
    <scope>NUCLEOTIDE SEQUENCE [LARGE SCALE GENOMIC DNA]</scope>
    <source>
        <strain evidence="8 9">YIM 96934</strain>
    </source>
</reference>
<evidence type="ECO:0000313" key="9">
    <source>
        <dbReference type="Proteomes" id="UP000250462"/>
    </source>
</evidence>
<dbReference type="PROSITE" id="PS51012">
    <property type="entry name" value="ABC_TM2"/>
    <property type="match status" value="1"/>
</dbReference>
<evidence type="ECO:0000256" key="1">
    <source>
        <dbReference type="ARBA" id="ARBA00004141"/>
    </source>
</evidence>
<dbReference type="InterPro" id="IPR013525">
    <property type="entry name" value="ABC2_TM"/>
</dbReference>
<dbReference type="InterPro" id="IPR047817">
    <property type="entry name" value="ABC2_TM_bact-type"/>
</dbReference>
<keyword evidence="6" id="KW-0813">Transport</keyword>
<dbReference type="GO" id="GO:0140359">
    <property type="term" value="F:ABC-type transporter activity"/>
    <property type="evidence" value="ECO:0007669"/>
    <property type="project" value="InterPro"/>
</dbReference>
<evidence type="ECO:0000256" key="5">
    <source>
        <dbReference type="ARBA" id="ARBA00023251"/>
    </source>
</evidence>
<evidence type="ECO:0000256" key="6">
    <source>
        <dbReference type="RuleBase" id="RU361157"/>
    </source>
</evidence>
<dbReference type="AlphaFoldDB" id="A0A329QW27"/>
<evidence type="ECO:0000256" key="2">
    <source>
        <dbReference type="ARBA" id="ARBA00022692"/>
    </source>
</evidence>
<keyword evidence="5" id="KW-0046">Antibiotic resistance</keyword>
<dbReference type="PANTHER" id="PTHR43229">
    <property type="entry name" value="NODULATION PROTEIN J"/>
    <property type="match status" value="1"/>
</dbReference>
<evidence type="ECO:0000259" key="7">
    <source>
        <dbReference type="PROSITE" id="PS51012"/>
    </source>
</evidence>
<comment type="subcellular location">
    <subcellularLocation>
        <location evidence="6">Cell membrane</location>
        <topology evidence="6">Multi-pass membrane protein</topology>
    </subcellularLocation>
    <subcellularLocation>
        <location evidence="1">Membrane</location>
        <topology evidence="1">Multi-pass membrane protein</topology>
    </subcellularLocation>
</comment>
<feature type="transmembrane region" description="Helical" evidence="6">
    <location>
        <begin position="64"/>
        <end position="91"/>
    </location>
</feature>
<dbReference type="GO" id="GO:0046677">
    <property type="term" value="P:response to antibiotic"/>
    <property type="evidence" value="ECO:0007669"/>
    <property type="project" value="UniProtKB-KW"/>
</dbReference>
<dbReference type="PANTHER" id="PTHR43229:SF2">
    <property type="entry name" value="NODULATION PROTEIN J"/>
    <property type="match status" value="1"/>
</dbReference>
<feature type="domain" description="ABC transmembrane type-2" evidence="7">
    <location>
        <begin position="27"/>
        <end position="257"/>
    </location>
</feature>
<name>A0A329QW27_9ACTN</name>
<dbReference type="GO" id="GO:0043190">
    <property type="term" value="C:ATP-binding cassette (ABC) transporter complex"/>
    <property type="evidence" value="ECO:0007669"/>
    <property type="project" value="InterPro"/>
</dbReference>
<dbReference type="PIRSF" id="PIRSF006648">
    <property type="entry name" value="DrrB"/>
    <property type="match status" value="1"/>
</dbReference>
<keyword evidence="4 6" id="KW-0472">Membrane</keyword>
<evidence type="ECO:0000256" key="4">
    <source>
        <dbReference type="ARBA" id="ARBA00023136"/>
    </source>
</evidence>
<feature type="transmembrane region" description="Helical" evidence="6">
    <location>
        <begin position="228"/>
        <end position="251"/>
    </location>
</feature>
<comment type="caution">
    <text evidence="8">The sequence shown here is derived from an EMBL/GenBank/DDBJ whole genome shotgun (WGS) entry which is preliminary data.</text>
</comment>
<keyword evidence="3 6" id="KW-1133">Transmembrane helix</keyword>
<dbReference type="PRINTS" id="PR00164">
    <property type="entry name" value="ABC2TRNSPORT"/>
</dbReference>
<evidence type="ECO:0000256" key="3">
    <source>
        <dbReference type="ARBA" id="ARBA00022989"/>
    </source>
</evidence>
<dbReference type="OrthoDB" id="9778589at2"/>
<accession>A0A329QW27</accession>
<feature type="transmembrane region" description="Helical" evidence="6">
    <location>
        <begin position="143"/>
        <end position="167"/>
    </location>
</feature>
<dbReference type="InterPro" id="IPR000412">
    <property type="entry name" value="ABC_2_transport"/>
</dbReference>
<evidence type="ECO:0000313" key="8">
    <source>
        <dbReference type="EMBL" id="RAW16515.1"/>
    </source>
</evidence>
<feature type="transmembrane region" description="Helical" evidence="6">
    <location>
        <begin position="179"/>
        <end position="197"/>
    </location>
</feature>
<protein>
    <recommendedName>
        <fullName evidence="6">Transport permease protein</fullName>
    </recommendedName>
</protein>
<keyword evidence="2 6" id="KW-0812">Transmembrane</keyword>